<dbReference type="Proteomes" id="UP000054783">
    <property type="component" value="Unassembled WGS sequence"/>
</dbReference>
<protein>
    <submittedName>
        <fullName evidence="1">Uncharacterized protein</fullName>
    </submittedName>
</protein>
<keyword evidence="2" id="KW-1185">Reference proteome</keyword>
<proteinExistence type="predicted"/>
<accession>A0A0V0YY70</accession>
<organism evidence="1 2">
    <name type="scientific">Trichinella patagoniensis</name>
    <dbReference type="NCBI Taxonomy" id="990121"/>
    <lineage>
        <taxon>Eukaryota</taxon>
        <taxon>Metazoa</taxon>
        <taxon>Ecdysozoa</taxon>
        <taxon>Nematoda</taxon>
        <taxon>Enoplea</taxon>
        <taxon>Dorylaimia</taxon>
        <taxon>Trichinellida</taxon>
        <taxon>Trichinellidae</taxon>
        <taxon>Trichinella</taxon>
    </lineage>
</organism>
<sequence>MATYTHLNDRIDQFKRIAKCTKYKRNSKSLISDVSGLYFWVVIARPGVSNALDNPTYKTITLIQKLQ</sequence>
<evidence type="ECO:0000313" key="2">
    <source>
        <dbReference type="Proteomes" id="UP000054783"/>
    </source>
</evidence>
<gene>
    <name evidence="1" type="ORF">T12_14083</name>
</gene>
<name>A0A0V0YY70_9BILA</name>
<comment type="caution">
    <text evidence="1">The sequence shown here is derived from an EMBL/GenBank/DDBJ whole genome shotgun (WGS) entry which is preliminary data.</text>
</comment>
<dbReference type="EMBL" id="JYDQ01001434">
    <property type="protein sequence ID" value="KRY05209.1"/>
    <property type="molecule type" value="Genomic_DNA"/>
</dbReference>
<dbReference type="AlphaFoldDB" id="A0A0V0YY70"/>
<evidence type="ECO:0000313" key="1">
    <source>
        <dbReference type="EMBL" id="KRY05209.1"/>
    </source>
</evidence>
<reference evidence="1 2" key="1">
    <citation type="submission" date="2015-01" db="EMBL/GenBank/DDBJ databases">
        <title>Evolution of Trichinella species and genotypes.</title>
        <authorList>
            <person name="Korhonen P.K."/>
            <person name="Edoardo P."/>
            <person name="Giuseppe L.R."/>
            <person name="Gasser R.B."/>
        </authorList>
    </citation>
    <scope>NUCLEOTIDE SEQUENCE [LARGE SCALE GENOMIC DNA]</scope>
    <source>
        <strain evidence="1">ISS2496</strain>
    </source>
</reference>